<comment type="caution">
    <text evidence="3">The sequence shown here is derived from an EMBL/GenBank/DDBJ whole genome shotgun (WGS) entry which is preliminary data.</text>
</comment>
<organism evidence="3">
    <name type="scientific">bioreactor metagenome</name>
    <dbReference type="NCBI Taxonomy" id="1076179"/>
    <lineage>
        <taxon>unclassified sequences</taxon>
        <taxon>metagenomes</taxon>
        <taxon>ecological metagenomes</taxon>
    </lineage>
</organism>
<protein>
    <recommendedName>
        <fullName evidence="2">Zinc-ribbon domain-containing protein</fullName>
    </recommendedName>
</protein>
<sequence>MKTQCPHCNQTHNMDDQNNGEIVVCEACKEEFVADPIPVLHRKVTVETATNSNLMFCRDCGKQISRNAAACPNCGARYGCGEDKLSCGIILILWLLLLLPFGGLLVVIVSSALYYTWKNTFPNKAKAVNRMGWLVFLVGIFLWFFLFRMFF</sequence>
<feature type="transmembrane region" description="Helical" evidence="1">
    <location>
        <begin position="91"/>
        <end position="115"/>
    </location>
</feature>
<evidence type="ECO:0000256" key="1">
    <source>
        <dbReference type="SAM" id="Phobius"/>
    </source>
</evidence>
<evidence type="ECO:0000259" key="2">
    <source>
        <dbReference type="Pfam" id="PF13240"/>
    </source>
</evidence>
<keyword evidence="1" id="KW-1133">Transmembrane helix</keyword>
<accession>A0A645GLK1</accession>
<evidence type="ECO:0000313" key="3">
    <source>
        <dbReference type="EMBL" id="MPN27040.1"/>
    </source>
</evidence>
<gene>
    <name evidence="3" type="ORF">SDC9_174467</name>
</gene>
<proteinExistence type="predicted"/>
<dbReference type="EMBL" id="VSSQ01076794">
    <property type="protein sequence ID" value="MPN27040.1"/>
    <property type="molecule type" value="Genomic_DNA"/>
</dbReference>
<dbReference type="InterPro" id="IPR026870">
    <property type="entry name" value="Zinc_ribbon_dom"/>
</dbReference>
<feature type="transmembrane region" description="Helical" evidence="1">
    <location>
        <begin position="127"/>
        <end position="147"/>
    </location>
</feature>
<dbReference type="Pfam" id="PF13240">
    <property type="entry name" value="Zn_Ribbon_1"/>
    <property type="match status" value="1"/>
</dbReference>
<keyword evidence="1" id="KW-0472">Membrane</keyword>
<dbReference type="AlphaFoldDB" id="A0A645GLK1"/>
<name>A0A645GLK1_9ZZZZ</name>
<keyword evidence="1" id="KW-0812">Transmembrane</keyword>
<reference evidence="3" key="1">
    <citation type="submission" date="2019-08" db="EMBL/GenBank/DDBJ databases">
        <authorList>
            <person name="Kucharzyk K."/>
            <person name="Murdoch R.W."/>
            <person name="Higgins S."/>
            <person name="Loffler F."/>
        </authorList>
    </citation>
    <scope>NUCLEOTIDE SEQUENCE</scope>
</reference>
<dbReference type="Gene3D" id="2.20.28.160">
    <property type="match status" value="1"/>
</dbReference>
<feature type="domain" description="Zinc-ribbon" evidence="2">
    <location>
        <begin position="56"/>
        <end position="76"/>
    </location>
</feature>